<feature type="compositionally biased region" description="Basic and acidic residues" evidence="2">
    <location>
        <begin position="1"/>
        <end position="30"/>
    </location>
</feature>
<name>A0A9Q9H858_9RHOB</name>
<reference evidence="3" key="1">
    <citation type="submission" date="2021-08" db="EMBL/GenBank/DDBJ databases">
        <authorList>
            <person name="Nwanade C."/>
            <person name="Wang M."/>
            <person name="Masoudi A."/>
            <person name="Yu Z."/>
            <person name="Liu J."/>
        </authorList>
    </citation>
    <scope>NUCLEOTIDE SEQUENCE</scope>
    <source>
        <strain evidence="3">S056</strain>
    </source>
</reference>
<protein>
    <recommendedName>
        <fullName evidence="5">Mitochondrial inner membrane protein</fullName>
    </recommendedName>
</protein>
<organism evidence="3 4">
    <name type="scientific">Aliiroseovarius crassostreae</name>
    <dbReference type="NCBI Taxonomy" id="154981"/>
    <lineage>
        <taxon>Bacteria</taxon>
        <taxon>Pseudomonadati</taxon>
        <taxon>Pseudomonadota</taxon>
        <taxon>Alphaproteobacteria</taxon>
        <taxon>Rhodobacterales</taxon>
        <taxon>Paracoccaceae</taxon>
        <taxon>Aliiroseovarius</taxon>
    </lineage>
</organism>
<evidence type="ECO:0000313" key="4">
    <source>
        <dbReference type="Proteomes" id="UP001057991"/>
    </source>
</evidence>
<feature type="region of interest" description="Disordered" evidence="2">
    <location>
        <begin position="1"/>
        <end position="76"/>
    </location>
</feature>
<accession>A0A9Q9H858</accession>
<dbReference type="Proteomes" id="UP001057991">
    <property type="component" value="Chromosome"/>
</dbReference>
<evidence type="ECO:0000256" key="2">
    <source>
        <dbReference type="SAM" id="MobiDB-lite"/>
    </source>
</evidence>
<proteinExistence type="predicted"/>
<dbReference type="AlphaFoldDB" id="A0A9Q9H858"/>
<sequence>MKSDDAEKPVGEKAAGERVAPKPDEAKDTTQSKPMAKPSAKNTPQATAEKDEKAAEEKPRASSDQQKTPDAAPSRSSTVLPLLFGGALAAVIGFGAARYPDQWPFVMGPVEDPLATALATQGQQLEALEAASRQQAETLASLQADNSLDVARGEISGEFAQLRTQLEAMSSQLSALENRLHTVEKLPQGSGMEAAAAAAAAYERELQQMRQMLDAELAKITDARADAKTLEQNAAEAAKAAGARAALARVLAALDTGRPFGDALFDLSQQAGIEAPVALSKVAEKGVPTLVALQSAFPEAARAALDASIRSAVAAGEMDRVSAFFRLQLGTRSLSPKEGADPDAILSRAEAALKSGQLEAALAELATMPEAGQPALGDWIAAATTRKDALTAGDALAQLVNSK</sequence>
<evidence type="ECO:0000313" key="3">
    <source>
        <dbReference type="EMBL" id="UWP95333.1"/>
    </source>
</evidence>
<keyword evidence="1" id="KW-0175">Coiled coil</keyword>
<evidence type="ECO:0000256" key="1">
    <source>
        <dbReference type="SAM" id="Coils"/>
    </source>
</evidence>
<gene>
    <name evidence="3" type="ORF">K3X48_14360</name>
</gene>
<dbReference type="RefSeq" id="WP_259806009.1">
    <property type="nucleotide sequence ID" value="NZ_CP080776.1"/>
</dbReference>
<feature type="coiled-coil region" evidence="1">
    <location>
        <begin position="125"/>
        <end position="240"/>
    </location>
</feature>
<feature type="compositionally biased region" description="Polar residues" evidence="2">
    <location>
        <begin position="62"/>
        <end position="76"/>
    </location>
</feature>
<dbReference type="EMBL" id="CP080776">
    <property type="protein sequence ID" value="UWP95333.1"/>
    <property type="molecule type" value="Genomic_DNA"/>
</dbReference>
<evidence type="ECO:0008006" key="5">
    <source>
        <dbReference type="Google" id="ProtNLM"/>
    </source>
</evidence>
<feature type="compositionally biased region" description="Basic and acidic residues" evidence="2">
    <location>
        <begin position="48"/>
        <end position="61"/>
    </location>
</feature>